<name>A0A6J4PXB3_9BURK</name>
<feature type="compositionally biased region" description="Basic and acidic residues" evidence="1">
    <location>
        <begin position="164"/>
        <end position="188"/>
    </location>
</feature>
<feature type="region of interest" description="Disordered" evidence="1">
    <location>
        <begin position="1"/>
        <end position="323"/>
    </location>
</feature>
<dbReference type="EMBL" id="CADCUX010000528">
    <property type="protein sequence ID" value="CAA9428429.1"/>
    <property type="molecule type" value="Genomic_DNA"/>
</dbReference>
<proteinExistence type="predicted"/>
<sequence length="323" mass="34926">ETEQIVGGHGRRAGDERRGARPDHHEDQHLDGAELPPGRGHRHLRARGGEAHRGPLQGPDLLQRLARRRARVHRGGAAGHAGTDDDVDRPGAQLRARDQGAGRALPVPRQGPCPRSARRPDRPGPADQVRCQGLQGAGLGRERLPPHDQLQARREGAGGPQGAEDAHHGEPGAHRGLQELRHHHDADGLPRGVHGPAAGHGGRPGEPAVGDHRRQVRPGAEAPHPDRPRLLALPVPDEQGGVRQAERRRQAALPRCRQGGHQGQPGPRRRGRCQGRGRPARQGHDRDRQRRQGQVRAGAGSGQRGVREAVRQGHARQDPELQV</sequence>
<reference evidence="2" key="1">
    <citation type="submission" date="2020-02" db="EMBL/GenBank/DDBJ databases">
        <authorList>
            <person name="Meier V. D."/>
        </authorList>
    </citation>
    <scope>NUCLEOTIDE SEQUENCE</scope>
    <source>
        <strain evidence="2">AVDCRST_MAG51</strain>
    </source>
</reference>
<feature type="compositionally biased region" description="Basic residues" evidence="1">
    <location>
        <begin position="65"/>
        <end position="74"/>
    </location>
</feature>
<feature type="compositionally biased region" description="Basic and acidic residues" evidence="1">
    <location>
        <begin position="305"/>
        <end position="323"/>
    </location>
</feature>
<feature type="compositionally biased region" description="Basic residues" evidence="1">
    <location>
        <begin position="267"/>
        <end position="281"/>
    </location>
</feature>
<feature type="compositionally biased region" description="Basic and acidic residues" evidence="1">
    <location>
        <begin position="12"/>
        <end position="32"/>
    </location>
</feature>
<dbReference type="AlphaFoldDB" id="A0A6J4PXB3"/>
<feature type="compositionally biased region" description="Basic and acidic residues" evidence="1">
    <location>
        <begin position="140"/>
        <end position="156"/>
    </location>
</feature>
<gene>
    <name evidence="2" type="ORF">AVDCRST_MAG51-2463</name>
</gene>
<accession>A0A6J4PXB3</accession>
<feature type="non-terminal residue" evidence="2">
    <location>
        <position position="1"/>
    </location>
</feature>
<organism evidence="2">
    <name type="scientific">uncultured Ramlibacter sp</name>
    <dbReference type="NCBI Taxonomy" id="260755"/>
    <lineage>
        <taxon>Bacteria</taxon>
        <taxon>Pseudomonadati</taxon>
        <taxon>Pseudomonadota</taxon>
        <taxon>Betaproteobacteria</taxon>
        <taxon>Burkholderiales</taxon>
        <taxon>Comamonadaceae</taxon>
        <taxon>Ramlibacter</taxon>
        <taxon>environmental samples</taxon>
    </lineage>
</organism>
<feature type="non-terminal residue" evidence="2">
    <location>
        <position position="323"/>
    </location>
</feature>
<evidence type="ECO:0000313" key="2">
    <source>
        <dbReference type="EMBL" id="CAA9428429.1"/>
    </source>
</evidence>
<evidence type="ECO:0000256" key="1">
    <source>
        <dbReference type="SAM" id="MobiDB-lite"/>
    </source>
</evidence>
<protein>
    <submittedName>
        <fullName evidence="2">TRAP-type transport system, periplasmic component, predicted N-acetylneuraminate-binding protein</fullName>
    </submittedName>
</protein>